<dbReference type="EMBL" id="JAUCBP010000010">
    <property type="protein sequence ID" value="MDM7861360.1"/>
    <property type="molecule type" value="Genomic_DNA"/>
</dbReference>
<comment type="caution">
    <text evidence="6">The sequence shown here is derived from an EMBL/GenBank/DDBJ whole genome shotgun (WGS) entry which is preliminary data.</text>
</comment>
<dbReference type="SUPFAM" id="SSF50998">
    <property type="entry name" value="Quinoprotein alcohol dehydrogenase-like"/>
    <property type="match status" value="1"/>
</dbReference>
<dbReference type="SMART" id="SM00320">
    <property type="entry name" value="WD40"/>
    <property type="match status" value="4"/>
</dbReference>
<keyword evidence="3" id="KW-0802">TPR repeat</keyword>
<organism evidence="6 7">
    <name type="scientific">Alteromonas arenosi</name>
    <dbReference type="NCBI Taxonomy" id="3055817"/>
    <lineage>
        <taxon>Bacteria</taxon>
        <taxon>Pseudomonadati</taxon>
        <taxon>Pseudomonadota</taxon>
        <taxon>Gammaproteobacteria</taxon>
        <taxon>Alteromonadales</taxon>
        <taxon>Alteromonadaceae</taxon>
        <taxon>Alteromonas/Salinimonas group</taxon>
        <taxon>Alteromonas</taxon>
    </lineage>
</organism>
<sequence>MDNQTIRIFVSSPSDVDAERRRISQVVERVQQDFPDVKLEAIRWEENVYTARETFQKQIVAPDKADLVVCVLWKRLGSELPEDYKRDDGTIPTGTEYEFETAMDKALVEQVPDILLYRKTEKVFYDADRLEQEKAEMQALEAFWRRWVQNEQGHFTAAFKPFESTDFFEQQFEQDLRVWLKNQTQEVTWPEAKGSPYRGLQVFEPEHAPIFFGRQRAVQEVRARLLANYERDGKGFLLLVGASGSGKSSLVRAGILPKLQNTLSMADVVQWRHEVIKPSELGDKPMQTLARRISQSRVLPELLTGDYDSEEEIGAFWETGTNQAQPLKAALRRASQALQEKENYQQPPKVRLLLVWDQFEEIFQLADNVRDELLAWITALVESGQVWVIATIRSDFYPEILGVPALMNLKKDGRQSDLGPPRPHELKEIIQGPAKAAGLTFDVDEKGEGLDEILLDEAENSPESLPLLEFALEQLYLHRDKDNKQLSFAAYREMGGLAGAISQKAESTYAAIDDHSEDVFNNVMGHLIAVNEEGRATRKQVSIEQFNANPAEKAFVEAFLNARLLVADTDDDGRTHISLTHEALLHQWQRIKTFVAANQEYLRWYSRVSKETKIWHLEKQNNAYLLPSGKPLEEAKIWLDKRQDQMQHDVAEFVQLSIQREAVKRRNRFAIVAASMVVLIALTFLSLIYAKKAEEASEQAMIQTDIAVRESEKNALLLAEEQFLTGVDKGNEGSIKQAFTAFSEALKVNPDQKAQIAAGHLLARQLKAVEGDRIPLPRRTDDAIFFGENDHILHLYSLYYPRIYSREDNYTDYEPILTFHYYDWHIKYAFSAADGSWLALINKNSLNIWDPTDGSLIRELDVFDEDIADFHMDPVSGFATMISEDGWLAVYNTEDWTRQHQDKLTPIEDAYFTSVVKVGNQVFSGDNKGNIFRGTTQNTPAPWKKLDGYVWQLLTDPQQRFVAVANKGNTLPVYGVSAENSDTEVVFDNAVASIDFSDDGLLLAGASWDGTVRILNLTSGETEVVGNIHNGSVYEVRFLDSRRFASVSADDTFAVYNLETEEVEYSIEHDSDVVDLSVSSDGSQAITVARNGVTRIVDISAQNHRVLGNSQAKSFVYSPDGKKVTVLTGDQLLEWDITSGKLLTQIKEEFDQLVYLPHSEWMMAVNEDGFVSYINSGTDETDPGFTDAKVNLLGSSENYYWNYVTTDNAAVVWKYINGQVEVVYAVDTASPVIATASDTQDNYLAILEESGQFSIIDVDEQTVLANIQWERPVEQIAFAKNGDYFVIRDDDDKVVAWELATGTVTFDMRNTPWHEARTFIAHPDSSLIAFIDSSTEHVLLFDVASAVRLPGRILSSGDMDLLFDPTGERILIYGYRADEYAIQLIDVERMKTLFTLDGLNRDEGFEHVAAFSPDGTAVGILSENQLYHLRLKPSLEQSLLQLRGQDMVANKQIFSHSSKQLVALEYEDGFKLFDLEQGAELSHSIDELAQAVAVYQIVDDESLVGFSTESAYKLVGLDGQVKANVALESIPGDATYHAPSNSLTFVFEDRVEFRSLDGTLQWQSELGTSATQWNGHVTTSSVLLVDESNYMMFKAADGELLCHKVISFFDQGALPLTLTPDTSQAYVINESYDIEQLDTSSCEHVRTITTSAAPLRMQLNDDGNQLVATMYNQPTFIYNIETEDNQSANTQQGADGAERSSEKQGNASQIPIKDNFTPFADALGPEGTLVIYGRLNNEVLIYRLIELESGRTIFEEPITSHNFQSMNGLGRFDDKDGLSVNKESYWLHQGGLLFMTAPPKGDAQELQPLLQRVSEIDSIEDWMALQQEIVLQPSSDTINWSQWLKLQLEDNTTDELAWRITPTRQTTSDYKWFIEREVDRAESGYTEQMYRKEIHIDMHTRLGAMYGDRVWLEEFPTDRECAVIYETADNEDIQLRLPDSEYADYDWIEASSGRSVAFTATDNSVRLEFAVDDLQHFEKDRFHTHPRATRIDILVGVYCSVQ</sequence>
<gene>
    <name evidence="6" type="ORF">QTP81_12205</name>
</gene>
<dbReference type="InterPro" id="IPR027417">
    <property type="entry name" value="P-loop_NTPase"/>
</dbReference>
<proteinExistence type="predicted"/>
<dbReference type="SUPFAM" id="SSF52540">
    <property type="entry name" value="P-loop containing nucleoside triphosphate hydrolases"/>
    <property type="match status" value="1"/>
</dbReference>
<dbReference type="InterPro" id="IPR011047">
    <property type="entry name" value="Quinoprotein_ADH-like_sf"/>
</dbReference>
<evidence type="ECO:0000256" key="1">
    <source>
        <dbReference type="ARBA" id="ARBA00022574"/>
    </source>
</evidence>
<dbReference type="PANTHER" id="PTHR44019">
    <property type="entry name" value="WD REPEAT-CONTAINING PROTEIN 55"/>
    <property type="match status" value="1"/>
</dbReference>
<accession>A0ABT7SYX1</accession>
<dbReference type="InterPro" id="IPR001680">
    <property type="entry name" value="WD40_rpt"/>
</dbReference>
<evidence type="ECO:0000256" key="3">
    <source>
        <dbReference type="PROSITE-ProRule" id="PRU00339"/>
    </source>
</evidence>
<dbReference type="Gene3D" id="3.40.50.300">
    <property type="entry name" value="P-loop containing nucleotide triphosphate hydrolases"/>
    <property type="match status" value="1"/>
</dbReference>
<dbReference type="Gene3D" id="2.130.10.10">
    <property type="entry name" value="YVTN repeat-like/Quinoprotein amine dehydrogenase"/>
    <property type="match status" value="4"/>
</dbReference>
<dbReference type="InterPro" id="IPR049052">
    <property type="entry name" value="nSTAND1"/>
</dbReference>
<dbReference type="SUPFAM" id="SSF50978">
    <property type="entry name" value="WD40 repeat-like"/>
    <property type="match status" value="1"/>
</dbReference>
<dbReference type="SUPFAM" id="SSF82171">
    <property type="entry name" value="DPP6 N-terminal domain-like"/>
    <property type="match status" value="2"/>
</dbReference>
<evidence type="ECO:0000313" key="7">
    <source>
        <dbReference type="Proteomes" id="UP001234343"/>
    </source>
</evidence>
<keyword evidence="7" id="KW-1185">Reference proteome</keyword>
<feature type="region of interest" description="Disordered" evidence="4">
    <location>
        <begin position="1684"/>
        <end position="1711"/>
    </location>
</feature>
<dbReference type="Proteomes" id="UP001234343">
    <property type="component" value="Unassembled WGS sequence"/>
</dbReference>
<dbReference type="InterPro" id="IPR015943">
    <property type="entry name" value="WD40/YVTN_repeat-like_dom_sf"/>
</dbReference>
<dbReference type="PANTHER" id="PTHR44019:SF8">
    <property type="entry name" value="POC1 CENTRIOLAR PROTEIN HOMOLOG"/>
    <property type="match status" value="1"/>
</dbReference>
<feature type="repeat" description="TPR" evidence="3">
    <location>
        <begin position="719"/>
        <end position="752"/>
    </location>
</feature>
<dbReference type="InterPro" id="IPR036322">
    <property type="entry name" value="WD40_repeat_dom_sf"/>
</dbReference>
<evidence type="ECO:0000256" key="4">
    <source>
        <dbReference type="SAM" id="MobiDB-lite"/>
    </source>
</evidence>
<dbReference type="PROSITE" id="PS50005">
    <property type="entry name" value="TPR"/>
    <property type="match status" value="1"/>
</dbReference>
<feature type="domain" description="Novel STAND NTPase 1" evidence="5">
    <location>
        <begin position="196"/>
        <end position="621"/>
    </location>
</feature>
<evidence type="ECO:0000256" key="2">
    <source>
        <dbReference type="ARBA" id="ARBA00022737"/>
    </source>
</evidence>
<dbReference type="Pfam" id="PF00400">
    <property type="entry name" value="WD40"/>
    <property type="match status" value="1"/>
</dbReference>
<keyword evidence="2" id="KW-0677">Repeat</keyword>
<dbReference type="InterPro" id="IPR050505">
    <property type="entry name" value="WDR55/POC1"/>
</dbReference>
<dbReference type="RefSeq" id="WP_289365803.1">
    <property type="nucleotide sequence ID" value="NZ_JAUCBP010000010.1"/>
</dbReference>
<reference evidence="6 7" key="1">
    <citation type="submission" date="2023-06" db="EMBL/GenBank/DDBJ databases">
        <title>Alteromonas sp. ASW11-36 isolated from intertidal sand.</title>
        <authorList>
            <person name="Li Y."/>
        </authorList>
    </citation>
    <scope>NUCLEOTIDE SEQUENCE [LARGE SCALE GENOMIC DNA]</scope>
    <source>
        <strain evidence="6 7">ASW11-36</strain>
    </source>
</reference>
<name>A0ABT7SYX1_9ALTE</name>
<evidence type="ECO:0000313" key="6">
    <source>
        <dbReference type="EMBL" id="MDM7861360.1"/>
    </source>
</evidence>
<evidence type="ECO:0000259" key="5">
    <source>
        <dbReference type="Pfam" id="PF20703"/>
    </source>
</evidence>
<dbReference type="Pfam" id="PF20703">
    <property type="entry name" value="nSTAND1"/>
    <property type="match status" value="1"/>
</dbReference>
<keyword evidence="1" id="KW-0853">WD repeat</keyword>
<protein>
    <submittedName>
        <fullName evidence="6">AAA family ATPase</fullName>
    </submittedName>
</protein>
<dbReference type="InterPro" id="IPR019734">
    <property type="entry name" value="TPR_rpt"/>
</dbReference>